<dbReference type="InterPro" id="IPR004242">
    <property type="entry name" value="Transposase_21"/>
</dbReference>
<sequence>MDISWRKVDHINENLNEETVDLGDNEGENDDGDDYIGMLNDALGLMDTNIDMGLGESTNYSNNDLPDGDGDKFDDLFVAATQELYTGCTKFLVLNFIVKLMHIKDPRNVRLGLSTDGFNSFGNISNAYNMWLVVLVPYNLPPWKCMKTPFLMMSLLIPGPQALGKDIDVYLRPLIDELKDLWDHGDDTYGVCGGKTFYMDD</sequence>
<evidence type="ECO:0000313" key="2">
    <source>
        <dbReference type="Proteomes" id="UP001281410"/>
    </source>
</evidence>
<organism evidence="1 2">
    <name type="scientific">Dipteronia sinensis</name>
    <dbReference type="NCBI Taxonomy" id="43782"/>
    <lineage>
        <taxon>Eukaryota</taxon>
        <taxon>Viridiplantae</taxon>
        <taxon>Streptophyta</taxon>
        <taxon>Embryophyta</taxon>
        <taxon>Tracheophyta</taxon>
        <taxon>Spermatophyta</taxon>
        <taxon>Magnoliopsida</taxon>
        <taxon>eudicotyledons</taxon>
        <taxon>Gunneridae</taxon>
        <taxon>Pentapetalae</taxon>
        <taxon>rosids</taxon>
        <taxon>malvids</taxon>
        <taxon>Sapindales</taxon>
        <taxon>Sapindaceae</taxon>
        <taxon>Hippocastanoideae</taxon>
        <taxon>Acereae</taxon>
        <taxon>Dipteronia</taxon>
    </lineage>
</organism>
<evidence type="ECO:0008006" key="3">
    <source>
        <dbReference type="Google" id="ProtNLM"/>
    </source>
</evidence>
<accession>A0AAE0AY27</accession>
<dbReference type="EMBL" id="JANJYJ010000002">
    <property type="protein sequence ID" value="KAK3225734.1"/>
    <property type="molecule type" value="Genomic_DNA"/>
</dbReference>
<name>A0AAE0AY27_9ROSI</name>
<comment type="caution">
    <text evidence="1">The sequence shown here is derived from an EMBL/GenBank/DDBJ whole genome shotgun (WGS) entry which is preliminary data.</text>
</comment>
<dbReference type="Proteomes" id="UP001281410">
    <property type="component" value="Unassembled WGS sequence"/>
</dbReference>
<gene>
    <name evidence="1" type="ORF">Dsin_005596</name>
</gene>
<dbReference type="AlphaFoldDB" id="A0AAE0AY27"/>
<protein>
    <recommendedName>
        <fullName evidence="3">Transposase</fullName>
    </recommendedName>
</protein>
<keyword evidence="2" id="KW-1185">Reference proteome</keyword>
<dbReference type="Pfam" id="PF02992">
    <property type="entry name" value="Transposase_21"/>
    <property type="match status" value="1"/>
</dbReference>
<evidence type="ECO:0000313" key="1">
    <source>
        <dbReference type="EMBL" id="KAK3225734.1"/>
    </source>
</evidence>
<reference evidence="1" key="1">
    <citation type="journal article" date="2023" name="Plant J.">
        <title>Genome sequences and population genomics provide insights into the demographic history, inbreeding, and mutation load of two 'living fossil' tree species of Dipteronia.</title>
        <authorList>
            <person name="Feng Y."/>
            <person name="Comes H.P."/>
            <person name="Chen J."/>
            <person name="Zhu S."/>
            <person name="Lu R."/>
            <person name="Zhang X."/>
            <person name="Li P."/>
            <person name="Qiu J."/>
            <person name="Olsen K.M."/>
            <person name="Qiu Y."/>
        </authorList>
    </citation>
    <scope>NUCLEOTIDE SEQUENCE</scope>
    <source>
        <strain evidence="1">NBL</strain>
    </source>
</reference>
<proteinExistence type="predicted"/>